<protein>
    <submittedName>
        <fullName evidence="1">Uncharacterized protein</fullName>
    </submittedName>
</protein>
<name>A0A8H7EGX2_9PLEO</name>
<evidence type="ECO:0000313" key="2">
    <source>
        <dbReference type="Proteomes" id="UP000596902"/>
    </source>
</evidence>
<reference evidence="1" key="1">
    <citation type="submission" date="2020-01" db="EMBL/GenBank/DDBJ databases">
        <authorList>
            <person name="Feng Z.H.Z."/>
        </authorList>
    </citation>
    <scope>NUCLEOTIDE SEQUENCE</scope>
    <source>
        <strain evidence="1">CBS107.38</strain>
    </source>
</reference>
<sequence>MKANASRRSVHIDPFREITTVIGQTTGEQNLRTQRPRRDTRSRVICGRLTFSSDVLVGSPERGRQLCIAELTLPERSRYFGGNGSTKQGPGTLRRVVRGVRPPAENTWPSHCGSG</sequence>
<reference evidence="1" key="2">
    <citation type="submission" date="2020-08" db="EMBL/GenBank/DDBJ databases">
        <title>Draft Genome Sequence of Cumin Blight Pathogen Alternaria burnsii.</title>
        <authorList>
            <person name="Feng Z."/>
        </authorList>
    </citation>
    <scope>NUCLEOTIDE SEQUENCE</scope>
    <source>
        <strain evidence="1">CBS107.38</strain>
    </source>
</reference>
<comment type="caution">
    <text evidence="1">The sequence shown here is derived from an EMBL/GenBank/DDBJ whole genome shotgun (WGS) entry which is preliminary data.</text>
</comment>
<dbReference type="GeneID" id="62201450"/>
<evidence type="ECO:0000313" key="1">
    <source>
        <dbReference type="EMBL" id="KAF7679477.1"/>
    </source>
</evidence>
<gene>
    <name evidence="1" type="ORF">GT037_003225</name>
</gene>
<dbReference type="RefSeq" id="XP_038789550.1">
    <property type="nucleotide sequence ID" value="XM_038928272.1"/>
</dbReference>
<keyword evidence="2" id="KW-1185">Reference proteome</keyword>
<accession>A0A8H7EGX2</accession>
<dbReference type="Proteomes" id="UP000596902">
    <property type="component" value="Unassembled WGS sequence"/>
</dbReference>
<organism evidence="1 2">
    <name type="scientific">Alternaria burnsii</name>
    <dbReference type="NCBI Taxonomy" id="1187904"/>
    <lineage>
        <taxon>Eukaryota</taxon>
        <taxon>Fungi</taxon>
        <taxon>Dikarya</taxon>
        <taxon>Ascomycota</taxon>
        <taxon>Pezizomycotina</taxon>
        <taxon>Dothideomycetes</taxon>
        <taxon>Pleosporomycetidae</taxon>
        <taxon>Pleosporales</taxon>
        <taxon>Pleosporineae</taxon>
        <taxon>Pleosporaceae</taxon>
        <taxon>Alternaria</taxon>
        <taxon>Alternaria sect. Alternaria</taxon>
    </lineage>
</organism>
<dbReference type="EMBL" id="JAAABM010000003">
    <property type="protein sequence ID" value="KAF7679477.1"/>
    <property type="molecule type" value="Genomic_DNA"/>
</dbReference>
<proteinExistence type="predicted"/>
<dbReference type="AlphaFoldDB" id="A0A8H7EGX2"/>